<organism evidence="2 3">
    <name type="scientific">Facklamia lactis</name>
    <dbReference type="NCBI Taxonomy" id="2749967"/>
    <lineage>
        <taxon>Bacteria</taxon>
        <taxon>Bacillati</taxon>
        <taxon>Bacillota</taxon>
        <taxon>Bacilli</taxon>
        <taxon>Lactobacillales</taxon>
        <taxon>Aerococcaceae</taxon>
        <taxon>Facklamia</taxon>
    </lineage>
</organism>
<protein>
    <submittedName>
        <fullName evidence="2">Helix-turn-helix transcriptional regulator</fullName>
    </submittedName>
</protein>
<dbReference type="EMBL" id="JACBXQ010000001">
    <property type="protein sequence ID" value="MBG9985606.1"/>
    <property type="molecule type" value="Genomic_DNA"/>
</dbReference>
<dbReference type="InterPro" id="IPR036388">
    <property type="entry name" value="WH-like_DNA-bd_sf"/>
</dbReference>
<comment type="caution">
    <text evidence="2">The sequence shown here is derived from an EMBL/GenBank/DDBJ whole genome shotgun (WGS) entry which is preliminary data.</text>
</comment>
<evidence type="ECO:0000313" key="2">
    <source>
        <dbReference type="EMBL" id="MBG9985606.1"/>
    </source>
</evidence>
<gene>
    <name evidence="2" type="ORF">HZY91_01710</name>
</gene>
<evidence type="ECO:0000259" key="1">
    <source>
        <dbReference type="Pfam" id="PF03551"/>
    </source>
</evidence>
<dbReference type="InterPro" id="IPR036390">
    <property type="entry name" value="WH_DNA-bd_sf"/>
</dbReference>
<dbReference type="InterPro" id="IPR052509">
    <property type="entry name" value="Metal_resp_DNA-bind_regulator"/>
</dbReference>
<name>A0ABS0LQF8_9LACT</name>
<dbReference type="Gene3D" id="1.10.10.10">
    <property type="entry name" value="Winged helix-like DNA-binding domain superfamily/Winged helix DNA-binding domain"/>
    <property type="match status" value="1"/>
</dbReference>
<dbReference type="RefSeq" id="WP_197114079.1">
    <property type="nucleotide sequence ID" value="NZ_JACBXQ010000001.1"/>
</dbReference>
<dbReference type="Proteomes" id="UP000721415">
    <property type="component" value="Unassembled WGS sequence"/>
</dbReference>
<dbReference type="PANTHER" id="PTHR33169:SF13">
    <property type="entry name" value="PADR-FAMILY TRANSCRIPTIONAL REGULATOR"/>
    <property type="match status" value="1"/>
</dbReference>
<evidence type="ECO:0000313" key="3">
    <source>
        <dbReference type="Proteomes" id="UP000721415"/>
    </source>
</evidence>
<sequence>MNHKLLPLTETMHYILLVLRKANHGYAVMQEIQRLSHNTVILAPGTLYGAIENLSKNGLIEHVGTENRKKVYLITPLGEEILEIEKQRLEHIINLY</sequence>
<dbReference type="InterPro" id="IPR005149">
    <property type="entry name" value="Tscrpt_reg_PadR_N"/>
</dbReference>
<dbReference type="Pfam" id="PF03551">
    <property type="entry name" value="PadR"/>
    <property type="match status" value="1"/>
</dbReference>
<reference evidence="2 3" key="1">
    <citation type="submission" date="2020-07" db="EMBL/GenBank/DDBJ databases">
        <title>Facklamia lactis sp. nov., isolated from raw milk.</title>
        <authorList>
            <person name="Doll E.V."/>
            <person name="Huptas C."/>
            <person name="Staib L."/>
            <person name="Wenning M."/>
            <person name="Scherer S."/>
        </authorList>
    </citation>
    <scope>NUCLEOTIDE SEQUENCE [LARGE SCALE GENOMIC DNA]</scope>
    <source>
        <strain evidence="2 3">DSM 111018</strain>
    </source>
</reference>
<accession>A0ABS0LQF8</accession>
<keyword evidence="3" id="KW-1185">Reference proteome</keyword>
<feature type="domain" description="Transcription regulator PadR N-terminal" evidence="1">
    <location>
        <begin position="15"/>
        <end position="82"/>
    </location>
</feature>
<dbReference type="SUPFAM" id="SSF46785">
    <property type="entry name" value="Winged helix' DNA-binding domain"/>
    <property type="match status" value="1"/>
</dbReference>
<dbReference type="PANTHER" id="PTHR33169">
    <property type="entry name" value="PADR-FAMILY TRANSCRIPTIONAL REGULATOR"/>
    <property type="match status" value="1"/>
</dbReference>
<proteinExistence type="predicted"/>